<protein>
    <submittedName>
        <fullName evidence="1">Uncharacterized protein</fullName>
    </submittedName>
</protein>
<name>A0A7J6VKW8_THATH</name>
<comment type="caution">
    <text evidence="1">The sequence shown here is derived from an EMBL/GenBank/DDBJ whole genome shotgun (WGS) entry which is preliminary data.</text>
</comment>
<dbReference type="AlphaFoldDB" id="A0A7J6VKW8"/>
<evidence type="ECO:0000313" key="2">
    <source>
        <dbReference type="Proteomes" id="UP000554482"/>
    </source>
</evidence>
<sequence length="97" mass="10808">MHYPVYFAFEDEKIDAILADVKRKDAIGQSPTATTGGHYWSVPYCNHWRVSPSHPTMQGGACHLKKVVLLPICTTSATSTLYQGVDSSYKKKLQGFM</sequence>
<evidence type="ECO:0000313" key="1">
    <source>
        <dbReference type="EMBL" id="KAF5185776.1"/>
    </source>
</evidence>
<gene>
    <name evidence="1" type="ORF">FRX31_024636</name>
</gene>
<organism evidence="1 2">
    <name type="scientific">Thalictrum thalictroides</name>
    <name type="common">Rue-anemone</name>
    <name type="synonym">Anemone thalictroides</name>
    <dbReference type="NCBI Taxonomy" id="46969"/>
    <lineage>
        <taxon>Eukaryota</taxon>
        <taxon>Viridiplantae</taxon>
        <taxon>Streptophyta</taxon>
        <taxon>Embryophyta</taxon>
        <taxon>Tracheophyta</taxon>
        <taxon>Spermatophyta</taxon>
        <taxon>Magnoliopsida</taxon>
        <taxon>Ranunculales</taxon>
        <taxon>Ranunculaceae</taxon>
        <taxon>Thalictroideae</taxon>
        <taxon>Thalictrum</taxon>
    </lineage>
</organism>
<dbReference type="EMBL" id="JABWDY010030224">
    <property type="protein sequence ID" value="KAF5185776.1"/>
    <property type="molecule type" value="Genomic_DNA"/>
</dbReference>
<dbReference type="OrthoDB" id="10642439at2759"/>
<accession>A0A7J6VKW8</accession>
<reference evidence="1 2" key="1">
    <citation type="submission" date="2020-06" db="EMBL/GenBank/DDBJ databases">
        <title>Transcriptomic and genomic resources for Thalictrum thalictroides and T. hernandezii: Facilitating candidate gene discovery in an emerging model plant lineage.</title>
        <authorList>
            <person name="Arias T."/>
            <person name="Riano-Pachon D.M."/>
            <person name="Di Stilio V.S."/>
        </authorList>
    </citation>
    <scope>NUCLEOTIDE SEQUENCE [LARGE SCALE GENOMIC DNA]</scope>
    <source>
        <strain evidence="2">cv. WT478/WT964</strain>
        <tissue evidence="1">Leaves</tissue>
    </source>
</reference>
<dbReference type="Proteomes" id="UP000554482">
    <property type="component" value="Unassembled WGS sequence"/>
</dbReference>
<keyword evidence="2" id="KW-1185">Reference proteome</keyword>
<proteinExistence type="predicted"/>